<evidence type="ECO:0000256" key="6">
    <source>
        <dbReference type="ARBA" id="ARBA00023128"/>
    </source>
</evidence>
<evidence type="ECO:0000256" key="1">
    <source>
        <dbReference type="ARBA" id="ARBA00004294"/>
    </source>
</evidence>
<sequence length="202" mass="23259">MEALENGITYWEDALSAYATNASSGGPLTLTDQEEAEFARDIQMLLEIAYKLQRKCELLFLDQRSVLFRADSSVRGDSLKFDNYSSADSFVSAQDEIADLREFEEFADIATDVEKLPLYQSAMKQFDEFGIPYRCLRTEMVRCSSDLEYLGKLHCVRLAFQWMFQDPATWRWFADSGRQVLTDLLLYADKVGIIFISEEIRS</sequence>
<accession>A0A6A4K5C4</accession>
<dbReference type="InterPro" id="IPR019392">
    <property type="entry name" value="Miga"/>
</dbReference>
<protein>
    <submittedName>
        <fullName evidence="8">Uncharacterized protein</fullName>
    </submittedName>
</protein>
<dbReference type="Proteomes" id="UP000466442">
    <property type="component" value="Unassembled WGS sequence"/>
</dbReference>
<comment type="caution">
    <text evidence="8">The sequence shown here is derived from an EMBL/GenBank/DDBJ whole genome shotgun (WGS) entry which is preliminary data.</text>
</comment>
<evidence type="ECO:0000256" key="4">
    <source>
        <dbReference type="ARBA" id="ARBA00022787"/>
    </source>
</evidence>
<keyword evidence="7" id="KW-0472">Membrane</keyword>
<keyword evidence="6" id="KW-0496">Mitochondrion</keyword>
<dbReference type="Pfam" id="PF10265">
    <property type="entry name" value="Miga"/>
    <property type="match status" value="1"/>
</dbReference>
<evidence type="ECO:0000256" key="5">
    <source>
        <dbReference type="ARBA" id="ARBA00022989"/>
    </source>
</evidence>
<dbReference type="OrthoDB" id="8186131at2759"/>
<organism evidence="8 9">
    <name type="scientific">Apolygus lucorum</name>
    <name type="common">Small green plant bug</name>
    <name type="synonym">Lygocoris lucorum</name>
    <dbReference type="NCBI Taxonomy" id="248454"/>
    <lineage>
        <taxon>Eukaryota</taxon>
        <taxon>Metazoa</taxon>
        <taxon>Ecdysozoa</taxon>
        <taxon>Arthropoda</taxon>
        <taxon>Hexapoda</taxon>
        <taxon>Insecta</taxon>
        <taxon>Pterygota</taxon>
        <taxon>Neoptera</taxon>
        <taxon>Paraneoptera</taxon>
        <taxon>Hemiptera</taxon>
        <taxon>Heteroptera</taxon>
        <taxon>Panheteroptera</taxon>
        <taxon>Cimicomorpha</taxon>
        <taxon>Miridae</taxon>
        <taxon>Mirini</taxon>
        <taxon>Apolygus</taxon>
    </lineage>
</organism>
<dbReference type="GO" id="GO:0008053">
    <property type="term" value="P:mitochondrial fusion"/>
    <property type="evidence" value="ECO:0007669"/>
    <property type="project" value="InterPro"/>
</dbReference>
<comment type="subcellular location">
    <subcellularLocation>
        <location evidence="1">Mitochondrion outer membrane</location>
    </subcellularLocation>
</comment>
<keyword evidence="9" id="KW-1185">Reference proteome</keyword>
<dbReference type="PANTHER" id="PTHR21508:SF5">
    <property type="entry name" value="MITOGUARDIN"/>
    <property type="match status" value="1"/>
</dbReference>
<evidence type="ECO:0000256" key="2">
    <source>
        <dbReference type="ARBA" id="ARBA00008969"/>
    </source>
</evidence>
<evidence type="ECO:0000313" key="9">
    <source>
        <dbReference type="Proteomes" id="UP000466442"/>
    </source>
</evidence>
<gene>
    <name evidence="8" type="ORF">GE061_009559</name>
</gene>
<dbReference type="PANTHER" id="PTHR21508">
    <property type="entry name" value="MITOGUARDIN"/>
    <property type="match status" value="1"/>
</dbReference>
<evidence type="ECO:0000313" key="8">
    <source>
        <dbReference type="EMBL" id="KAF6214816.1"/>
    </source>
</evidence>
<keyword evidence="5" id="KW-1133">Transmembrane helix</keyword>
<keyword evidence="3" id="KW-0812">Transmembrane</keyword>
<dbReference type="EMBL" id="WIXP02000002">
    <property type="protein sequence ID" value="KAF6214816.1"/>
    <property type="molecule type" value="Genomic_DNA"/>
</dbReference>
<keyword evidence="4" id="KW-1000">Mitochondrion outer membrane</keyword>
<comment type="similarity">
    <text evidence="2">Belongs to the mitoguardin family.</text>
</comment>
<evidence type="ECO:0000256" key="3">
    <source>
        <dbReference type="ARBA" id="ARBA00022692"/>
    </source>
</evidence>
<proteinExistence type="inferred from homology"/>
<reference evidence="8" key="1">
    <citation type="journal article" date="2021" name="Mol. Ecol. Resour.">
        <title>Apolygus lucorum genome provides insights into omnivorousness and mesophyll feeding.</title>
        <authorList>
            <person name="Liu Y."/>
            <person name="Liu H."/>
            <person name="Wang H."/>
            <person name="Huang T."/>
            <person name="Liu B."/>
            <person name="Yang B."/>
            <person name="Yin L."/>
            <person name="Li B."/>
            <person name="Zhang Y."/>
            <person name="Zhang S."/>
            <person name="Jiang F."/>
            <person name="Zhang X."/>
            <person name="Ren Y."/>
            <person name="Wang B."/>
            <person name="Wang S."/>
            <person name="Lu Y."/>
            <person name="Wu K."/>
            <person name="Fan W."/>
            <person name="Wang G."/>
        </authorList>
    </citation>
    <scope>NUCLEOTIDE SEQUENCE</scope>
    <source>
        <strain evidence="8">12Hb</strain>
    </source>
</reference>
<evidence type="ECO:0000256" key="7">
    <source>
        <dbReference type="ARBA" id="ARBA00023136"/>
    </source>
</evidence>
<dbReference type="GO" id="GO:0005741">
    <property type="term" value="C:mitochondrial outer membrane"/>
    <property type="evidence" value="ECO:0007669"/>
    <property type="project" value="UniProtKB-SubCell"/>
</dbReference>
<name>A0A6A4K5C4_APOLU</name>
<dbReference type="AlphaFoldDB" id="A0A6A4K5C4"/>